<protein>
    <submittedName>
        <fullName evidence="2">Uncharacterized protein conserved in bacteria</fullName>
    </submittedName>
</protein>
<dbReference type="PANTHER" id="PTHR35370:SF1">
    <property type="entry name" value="TYPE VI SECRETION SYSTEM COMPONENT TSSF1"/>
    <property type="match status" value="1"/>
</dbReference>
<dbReference type="Proteomes" id="UP000277577">
    <property type="component" value="Chromosome"/>
</dbReference>
<dbReference type="PATRIC" id="fig|28084.5.peg.2859"/>
<sequence>MIIDYYQNELNKIRKLAREYAEHYPAIAPLLREQSTDPDIERLLEGVAFLTSQVQMVIDEKLPGMVDDLTQLFFTLYSKPVPSTSVIQFIPKSNLGEPLFVPEGTELASIPINEMKCIFRTTTPLQVEPVTITSIHFQDSISGVSQFEINCHLCGITLKNWQASSLRFFINQNLHDGCNTFYLLQRFVSRITIEAPGEEKLVLTPEQLQPCGFDNEEVLYPLPPNIHHPHRVLYEYLHQPYKFLFLRLVGLEKWQRNTDGFDFKINFELEEVPQWMEGLDNLQLVLHAVPIINLFDHHAEPIFLDHKQPDYQIIPNNDFGENYAVYDVKKVTGYRQQERKRIEYDHLLNFNQELNLNYKYTYHHRPSVTGPGRNTYISFFYDFDKGFPVDETLSIELVCSNGSLPRLLDKGDITLPTDSSPENLTYTNLIPPSSFLIPTYDRALIWNFQSLLALNLLQLLDKNRLRHIFNLYLYEKGENYQLNMSRVKGIENIIVNKARRLYYGEMIAGSHITLICDPDCFKCIGDMYLFGCMMDVFFGLNAPINTFTLLHLQNARTKEVWKWQPRLNNPSLIS</sequence>
<dbReference type="RefSeq" id="WP_028382583.1">
    <property type="nucleotide sequence ID" value="NZ_CAAAIT010000005.1"/>
</dbReference>
<evidence type="ECO:0000313" key="4">
    <source>
        <dbReference type="Proteomes" id="UP000277577"/>
    </source>
</evidence>
<dbReference type="PIRSF" id="PIRSF028304">
    <property type="entry name" value="UCP028304"/>
    <property type="match status" value="1"/>
</dbReference>
<dbReference type="InterPro" id="IPR010272">
    <property type="entry name" value="T6SS_TssF"/>
</dbReference>
<keyword evidence="4" id="KW-1185">Reference proteome</keyword>
<dbReference type="OrthoDB" id="9763676at2"/>
<dbReference type="STRING" id="28084.Lche_2643"/>
<accession>A0A0W0SAP4</accession>
<reference evidence="2 4" key="2">
    <citation type="submission" date="2018-12" db="EMBL/GenBank/DDBJ databases">
        <authorList>
            <consortium name="Pathogen Informatics"/>
        </authorList>
    </citation>
    <scope>NUCLEOTIDE SEQUENCE [LARGE SCALE GENOMIC DNA]</scope>
    <source>
        <strain evidence="2 4">NCTC11976</strain>
    </source>
</reference>
<organism evidence="1 3">
    <name type="scientific">Legionella cherrii</name>
    <dbReference type="NCBI Taxonomy" id="28084"/>
    <lineage>
        <taxon>Bacteria</taxon>
        <taxon>Pseudomonadati</taxon>
        <taxon>Pseudomonadota</taxon>
        <taxon>Gammaproteobacteria</taxon>
        <taxon>Legionellales</taxon>
        <taxon>Legionellaceae</taxon>
        <taxon>Legionella</taxon>
    </lineage>
</organism>
<evidence type="ECO:0000313" key="1">
    <source>
        <dbReference type="EMBL" id="KTC80623.1"/>
    </source>
</evidence>
<dbReference type="PANTHER" id="PTHR35370">
    <property type="entry name" value="CYTOPLASMIC PROTEIN-RELATED-RELATED"/>
    <property type="match status" value="1"/>
</dbReference>
<proteinExistence type="predicted"/>
<dbReference type="Proteomes" id="UP000054921">
    <property type="component" value="Unassembled WGS sequence"/>
</dbReference>
<name>A0A0W0SAP4_9GAMM</name>
<reference evidence="1 3" key="1">
    <citation type="submission" date="2015-11" db="EMBL/GenBank/DDBJ databases">
        <title>Genomic analysis of 38 Legionella species identifies large and diverse effector repertoires.</title>
        <authorList>
            <person name="Burstein D."/>
            <person name="Amaro F."/>
            <person name="Zusman T."/>
            <person name="Lifshitz Z."/>
            <person name="Cohen O."/>
            <person name="Gilbert J.A."/>
            <person name="Pupko T."/>
            <person name="Shuman H.A."/>
            <person name="Segal G."/>
        </authorList>
    </citation>
    <scope>NUCLEOTIDE SEQUENCE [LARGE SCALE GENOMIC DNA]</scope>
    <source>
        <strain evidence="1 3">ORW</strain>
    </source>
</reference>
<dbReference type="Pfam" id="PF05947">
    <property type="entry name" value="T6SS_TssF"/>
    <property type="match status" value="1"/>
</dbReference>
<dbReference type="AlphaFoldDB" id="A0A0W0SAP4"/>
<dbReference type="EMBL" id="LNXW01000013">
    <property type="protein sequence ID" value="KTC80623.1"/>
    <property type="molecule type" value="Genomic_DNA"/>
</dbReference>
<dbReference type="EMBL" id="LR134173">
    <property type="protein sequence ID" value="VEB34673.1"/>
    <property type="molecule type" value="Genomic_DNA"/>
</dbReference>
<gene>
    <name evidence="1" type="ORF">Lche_2643</name>
    <name evidence="2" type="ORF">NCTC11976_00960</name>
</gene>
<evidence type="ECO:0000313" key="3">
    <source>
        <dbReference type="Proteomes" id="UP000054921"/>
    </source>
</evidence>
<dbReference type="NCBIfam" id="TIGR03359">
    <property type="entry name" value="VI_chp_6"/>
    <property type="match status" value="1"/>
</dbReference>
<evidence type="ECO:0000313" key="2">
    <source>
        <dbReference type="EMBL" id="VEB34673.1"/>
    </source>
</evidence>